<dbReference type="Pfam" id="PF05962">
    <property type="entry name" value="HutD"/>
    <property type="match status" value="1"/>
</dbReference>
<dbReference type="SUPFAM" id="SSF51182">
    <property type="entry name" value="RmlC-like cupins"/>
    <property type="match status" value="1"/>
</dbReference>
<accession>A0A7Y8GWL5</accession>
<evidence type="ECO:0000313" key="1">
    <source>
        <dbReference type="EMBL" id="NWF45851.1"/>
    </source>
</evidence>
<dbReference type="InterPro" id="IPR010282">
    <property type="entry name" value="Uncharacterised_HutD/Ves"/>
</dbReference>
<name>A0A7Y8GWL5_9BURK</name>
<dbReference type="PANTHER" id="PTHR37943:SF1">
    <property type="entry name" value="PROTEIN VES"/>
    <property type="match status" value="1"/>
</dbReference>
<dbReference type="Proteomes" id="UP000545507">
    <property type="component" value="Unassembled WGS sequence"/>
</dbReference>
<comment type="caution">
    <text evidence="1">The sequence shown here is derived from an EMBL/GenBank/DDBJ whole genome shotgun (WGS) entry which is preliminary data.</text>
</comment>
<sequence length="194" mass="20431">MTSARSITVDSAPATPWRNGGGVTRELLAWPDPADWRLRISVADIAADGPFSAFPGVRRWFTLLSGEGVALDFAEQSLALRPGDTPLAFDGAAAPGCRLMGGPVRDLNLMVRGGAGGMATVSPGTAWQAPAGAQAGLFARVAGRWSSGDQQRSLPALSLLWFDAPPPGDWRFEPDVPAPAIGWWLHHIPEGVTP</sequence>
<dbReference type="AlphaFoldDB" id="A0A7Y8GWL5"/>
<dbReference type="PANTHER" id="PTHR37943">
    <property type="entry name" value="PROTEIN VES"/>
    <property type="match status" value="1"/>
</dbReference>
<dbReference type="Gene3D" id="2.60.120.10">
    <property type="entry name" value="Jelly Rolls"/>
    <property type="match status" value="1"/>
</dbReference>
<proteinExistence type="predicted"/>
<evidence type="ECO:0000313" key="2">
    <source>
        <dbReference type="Proteomes" id="UP000545507"/>
    </source>
</evidence>
<dbReference type="EMBL" id="VYGV01000007">
    <property type="protein sequence ID" value="NWF45851.1"/>
    <property type="molecule type" value="Genomic_DNA"/>
</dbReference>
<keyword evidence="2" id="KW-1185">Reference proteome</keyword>
<reference evidence="1 2" key="1">
    <citation type="submission" date="2019-09" db="EMBL/GenBank/DDBJ databases">
        <title>Hydrogenophaga aromatica sp. nov., isolated from a para-xylene-degrading enrichment culture.</title>
        <authorList>
            <person name="Tancsics A."/>
            <person name="Banerjee S."/>
        </authorList>
    </citation>
    <scope>NUCLEOTIDE SEQUENCE [LARGE SCALE GENOMIC DNA]</scope>
    <source>
        <strain evidence="1 2">D2P1</strain>
    </source>
</reference>
<dbReference type="RefSeq" id="WP_177135734.1">
    <property type="nucleotide sequence ID" value="NZ_VYGV01000007.1"/>
</dbReference>
<dbReference type="InterPro" id="IPR014710">
    <property type="entry name" value="RmlC-like_jellyroll"/>
</dbReference>
<dbReference type="CDD" id="cd20293">
    <property type="entry name" value="cupin_HutD_N"/>
    <property type="match status" value="1"/>
</dbReference>
<organism evidence="1 2">
    <name type="scientific">Hydrogenophaga aromaticivorans</name>
    <dbReference type="NCBI Taxonomy" id="2610898"/>
    <lineage>
        <taxon>Bacteria</taxon>
        <taxon>Pseudomonadati</taxon>
        <taxon>Pseudomonadota</taxon>
        <taxon>Betaproteobacteria</taxon>
        <taxon>Burkholderiales</taxon>
        <taxon>Comamonadaceae</taxon>
        <taxon>Hydrogenophaga</taxon>
    </lineage>
</organism>
<gene>
    <name evidence="1" type="ORF">F3K02_11410</name>
</gene>
<dbReference type="InterPro" id="IPR011051">
    <property type="entry name" value="RmlC_Cupin_sf"/>
</dbReference>
<protein>
    <submittedName>
        <fullName evidence="1">HutD family protein</fullName>
    </submittedName>
</protein>